<dbReference type="InterPro" id="IPR001387">
    <property type="entry name" value="Cro/C1-type_HTH"/>
</dbReference>
<keyword evidence="1" id="KW-1133">Transmembrane helix</keyword>
<dbReference type="Proteomes" id="UP000197065">
    <property type="component" value="Unassembled WGS sequence"/>
</dbReference>
<keyword evidence="1" id="KW-0472">Membrane</keyword>
<gene>
    <name evidence="2" type="ORF">SAMN07250955_10119</name>
</gene>
<keyword evidence="3" id="KW-1185">Reference proteome</keyword>
<sequence length="101" mass="10828">MSPMLGDINDSGQKFNGAALVLRPEQCRAARALLNWTQQHLANEARVARATIRDFENARHRLHGSTQALIVAALVGAGVGFLADAHLGIGVYLRLTGHDCA</sequence>
<name>A0A212PVN1_9PROT</name>
<evidence type="ECO:0000256" key="1">
    <source>
        <dbReference type="SAM" id="Phobius"/>
    </source>
</evidence>
<dbReference type="SUPFAM" id="SSF47413">
    <property type="entry name" value="lambda repressor-like DNA-binding domains"/>
    <property type="match status" value="1"/>
</dbReference>
<evidence type="ECO:0008006" key="4">
    <source>
        <dbReference type="Google" id="ProtNLM"/>
    </source>
</evidence>
<dbReference type="InterPro" id="IPR010982">
    <property type="entry name" value="Lambda_DNA-bd_dom_sf"/>
</dbReference>
<proteinExistence type="predicted"/>
<organism evidence="2 3">
    <name type="scientific">Arboricoccus pini</name>
    <dbReference type="NCBI Taxonomy" id="1963835"/>
    <lineage>
        <taxon>Bacteria</taxon>
        <taxon>Pseudomonadati</taxon>
        <taxon>Pseudomonadota</taxon>
        <taxon>Alphaproteobacteria</taxon>
        <taxon>Geminicoccales</taxon>
        <taxon>Geminicoccaceae</taxon>
        <taxon>Arboricoccus</taxon>
    </lineage>
</organism>
<accession>A0A212PVN1</accession>
<evidence type="ECO:0000313" key="3">
    <source>
        <dbReference type="Proteomes" id="UP000197065"/>
    </source>
</evidence>
<dbReference type="EMBL" id="FYEH01000001">
    <property type="protein sequence ID" value="SNB51021.1"/>
    <property type="molecule type" value="Genomic_DNA"/>
</dbReference>
<dbReference type="CDD" id="cd00093">
    <property type="entry name" value="HTH_XRE"/>
    <property type="match status" value="1"/>
</dbReference>
<feature type="transmembrane region" description="Helical" evidence="1">
    <location>
        <begin position="68"/>
        <end position="93"/>
    </location>
</feature>
<evidence type="ECO:0000313" key="2">
    <source>
        <dbReference type="EMBL" id="SNB51021.1"/>
    </source>
</evidence>
<protein>
    <recommendedName>
        <fullName evidence="4">Helix-turn-helix</fullName>
    </recommendedName>
</protein>
<dbReference type="Gene3D" id="1.10.260.40">
    <property type="entry name" value="lambda repressor-like DNA-binding domains"/>
    <property type="match status" value="1"/>
</dbReference>
<reference evidence="2 3" key="1">
    <citation type="submission" date="2017-06" db="EMBL/GenBank/DDBJ databases">
        <authorList>
            <person name="Kim H.J."/>
            <person name="Triplett B.A."/>
        </authorList>
    </citation>
    <scope>NUCLEOTIDE SEQUENCE [LARGE SCALE GENOMIC DNA]</scope>
    <source>
        <strain evidence="2 3">B29T1</strain>
    </source>
</reference>
<keyword evidence="1" id="KW-0812">Transmembrane</keyword>
<dbReference type="AlphaFoldDB" id="A0A212PVN1"/>
<dbReference type="GO" id="GO:0003677">
    <property type="term" value="F:DNA binding"/>
    <property type="evidence" value="ECO:0007669"/>
    <property type="project" value="InterPro"/>
</dbReference>